<dbReference type="SUPFAM" id="SSF90250">
    <property type="entry name" value="Troponin coil-coiled subunits"/>
    <property type="match status" value="1"/>
</dbReference>
<sequence length="126" mass="14009">MFSGVIALLFKNMLVQAVKEVGKAQDDVSIPTEPSTSKPHKKHKSNKQQPIAPKVPSPAPSTQHTIPSPTNDPIPDADKDSLKFQELMDLCTRLSNKVLDLESEVIDLKTSFTRKIKKIEDIVHKL</sequence>
<proteinExistence type="predicted"/>
<reference evidence="3" key="1">
    <citation type="journal article" date="2019" name="Sci. Rep.">
        <title>Draft genome of Tanacetum cinerariifolium, the natural source of mosquito coil.</title>
        <authorList>
            <person name="Yamashiro T."/>
            <person name="Shiraishi A."/>
            <person name="Satake H."/>
            <person name="Nakayama K."/>
        </authorList>
    </citation>
    <scope>NUCLEOTIDE SEQUENCE</scope>
</reference>
<name>A0A699RUL1_TANCI</name>
<gene>
    <name evidence="3" type="ORF">Tci_858591</name>
</gene>
<accession>A0A699RUL1</accession>
<feature type="non-terminal residue" evidence="3">
    <location>
        <position position="126"/>
    </location>
</feature>
<keyword evidence="2" id="KW-0732">Signal</keyword>
<comment type="caution">
    <text evidence="3">The sequence shown here is derived from an EMBL/GenBank/DDBJ whole genome shotgun (WGS) entry which is preliminary data.</text>
</comment>
<dbReference type="InterPro" id="IPR038077">
    <property type="entry name" value="Troponin_sf"/>
</dbReference>
<evidence type="ECO:0000256" key="1">
    <source>
        <dbReference type="SAM" id="MobiDB-lite"/>
    </source>
</evidence>
<feature type="region of interest" description="Disordered" evidence="1">
    <location>
        <begin position="22"/>
        <end position="79"/>
    </location>
</feature>
<feature type="compositionally biased region" description="Polar residues" evidence="1">
    <location>
        <begin position="60"/>
        <end position="71"/>
    </location>
</feature>
<evidence type="ECO:0000313" key="3">
    <source>
        <dbReference type="EMBL" id="GFC86621.1"/>
    </source>
</evidence>
<evidence type="ECO:0008006" key="4">
    <source>
        <dbReference type="Google" id="ProtNLM"/>
    </source>
</evidence>
<feature type="chain" id="PRO_5025374992" description="Reverse transcriptase domain-containing protein" evidence="2">
    <location>
        <begin position="18"/>
        <end position="126"/>
    </location>
</feature>
<evidence type="ECO:0000256" key="2">
    <source>
        <dbReference type="SAM" id="SignalP"/>
    </source>
</evidence>
<organism evidence="3">
    <name type="scientific">Tanacetum cinerariifolium</name>
    <name type="common">Dalmatian daisy</name>
    <name type="synonym">Chrysanthemum cinerariifolium</name>
    <dbReference type="NCBI Taxonomy" id="118510"/>
    <lineage>
        <taxon>Eukaryota</taxon>
        <taxon>Viridiplantae</taxon>
        <taxon>Streptophyta</taxon>
        <taxon>Embryophyta</taxon>
        <taxon>Tracheophyta</taxon>
        <taxon>Spermatophyta</taxon>
        <taxon>Magnoliopsida</taxon>
        <taxon>eudicotyledons</taxon>
        <taxon>Gunneridae</taxon>
        <taxon>Pentapetalae</taxon>
        <taxon>asterids</taxon>
        <taxon>campanulids</taxon>
        <taxon>Asterales</taxon>
        <taxon>Asteraceae</taxon>
        <taxon>Asteroideae</taxon>
        <taxon>Anthemideae</taxon>
        <taxon>Anthemidinae</taxon>
        <taxon>Tanacetum</taxon>
    </lineage>
</organism>
<feature type="signal peptide" evidence="2">
    <location>
        <begin position="1"/>
        <end position="17"/>
    </location>
</feature>
<dbReference type="AlphaFoldDB" id="A0A699RUL1"/>
<protein>
    <recommendedName>
        <fullName evidence="4">Reverse transcriptase domain-containing protein</fullName>
    </recommendedName>
</protein>
<dbReference type="EMBL" id="BKCJ011106153">
    <property type="protein sequence ID" value="GFC86621.1"/>
    <property type="molecule type" value="Genomic_DNA"/>
</dbReference>